<dbReference type="EMBL" id="FPKR01000004">
    <property type="protein sequence ID" value="SFZ74500.1"/>
    <property type="molecule type" value="Genomic_DNA"/>
</dbReference>
<evidence type="ECO:0000259" key="2">
    <source>
        <dbReference type="SMART" id="SM00867"/>
    </source>
</evidence>
<protein>
    <submittedName>
        <fullName evidence="3">Polyisoprenoid-binding protein YceI</fullName>
    </submittedName>
</protein>
<dbReference type="InterPro" id="IPR007372">
    <property type="entry name" value="Lipid/polyisoprenoid-bd_YceI"/>
</dbReference>
<proteinExistence type="predicted"/>
<feature type="chain" id="PRO_5012362985" evidence="1">
    <location>
        <begin position="20"/>
        <end position="190"/>
    </location>
</feature>
<dbReference type="PANTHER" id="PTHR34406:SF2">
    <property type="entry name" value="PERIPLASMIC PROTEIN"/>
    <property type="match status" value="1"/>
</dbReference>
<organism evidence="3 4">
    <name type="scientific">Chitinimonas taiwanensis DSM 18899</name>
    <dbReference type="NCBI Taxonomy" id="1121279"/>
    <lineage>
        <taxon>Bacteria</taxon>
        <taxon>Pseudomonadati</taxon>
        <taxon>Pseudomonadota</taxon>
        <taxon>Betaproteobacteria</taxon>
        <taxon>Neisseriales</taxon>
        <taxon>Chitinibacteraceae</taxon>
        <taxon>Chitinimonas</taxon>
    </lineage>
</organism>
<keyword evidence="4" id="KW-1185">Reference proteome</keyword>
<dbReference type="SUPFAM" id="SSF101874">
    <property type="entry name" value="YceI-like"/>
    <property type="match status" value="1"/>
</dbReference>
<dbReference type="OrthoDB" id="9811006at2"/>
<accession>A0A1K2HCI2</accession>
<evidence type="ECO:0000256" key="1">
    <source>
        <dbReference type="SAM" id="SignalP"/>
    </source>
</evidence>
<dbReference type="Pfam" id="PF04264">
    <property type="entry name" value="YceI"/>
    <property type="match status" value="1"/>
</dbReference>
<dbReference type="SMART" id="SM00867">
    <property type="entry name" value="YceI"/>
    <property type="match status" value="1"/>
</dbReference>
<dbReference type="RefSeq" id="WP_084658257.1">
    <property type="nucleotide sequence ID" value="NZ_FPKR01000004.1"/>
</dbReference>
<feature type="domain" description="Lipid/polyisoprenoid-binding YceI-like" evidence="2">
    <location>
        <begin position="23"/>
        <end position="187"/>
    </location>
</feature>
<sequence>MLRLAPVLALLCTTTLLHAAPLRYTLDPSHTYPSFEADHMGLSLWRGKFNQNSGFVLLDKEKGEGQVEVNIEIASIDFGHEAMNAKARGPELFDAAKYPQARYTGKLVKFQNGAPTEVEGELNLHGVSKPLNLTIRSFKCVPHPMLKREFCGADAYAQFDRSQFGIDAGKAYGFDMTVQLRIQVEALADQ</sequence>
<dbReference type="Gene3D" id="2.40.128.110">
    <property type="entry name" value="Lipid/polyisoprenoid-binding, YceI-like"/>
    <property type="match status" value="1"/>
</dbReference>
<dbReference type="AlphaFoldDB" id="A0A1K2HCI2"/>
<dbReference type="InterPro" id="IPR036761">
    <property type="entry name" value="TTHA0802/YceI-like_sf"/>
</dbReference>
<reference evidence="3 4" key="1">
    <citation type="submission" date="2016-11" db="EMBL/GenBank/DDBJ databases">
        <authorList>
            <person name="Jaros S."/>
            <person name="Januszkiewicz K."/>
            <person name="Wedrychowicz H."/>
        </authorList>
    </citation>
    <scope>NUCLEOTIDE SEQUENCE [LARGE SCALE GENOMIC DNA]</scope>
    <source>
        <strain evidence="3 4">DSM 18899</strain>
    </source>
</reference>
<dbReference type="STRING" id="1121279.SAMN02745887_01274"/>
<feature type="signal peptide" evidence="1">
    <location>
        <begin position="1"/>
        <end position="19"/>
    </location>
</feature>
<evidence type="ECO:0000313" key="4">
    <source>
        <dbReference type="Proteomes" id="UP000186513"/>
    </source>
</evidence>
<gene>
    <name evidence="3" type="ORF">SAMN02745887_01274</name>
</gene>
<keyword evidence="1" id="KW-0732">Signal</keyword>
<evidence type="ECO:0000313" key="3">
    <source>
        <dbReference type="EMBL" id="SFZ74500.1"/>
    </source>
</evidence>
<dbReference type="Proteomes" id="UP000186513">
    <property type="component" value="Unassembled WGS sequence"/>
</dbReference>
<name>A0A1K2HCI2_9NEIS</name>
<dbReference type="PANTHER" id="PTHR34406">
    <property type="entry name" value="PROTEIN YCEI"/>
    <property type="match status" value="1"/>
</dbReference>